<evidence type="ECO:0000256" key="2">
    <source>
        <dbReference type="SAM" id="Phobius"/>
    </source>
</evidence>
<feature type="region of interest" description="Disordered" evidence="1">
    <location>
        <begin position="1"/>
        <end position="40"/>
    </location>
</feature>
<keyword evidence="2" id="KW-0812">Transmembrane</keyword>
<reference evidence="4 9" key="3">
    <citation type="submission" date="2017-03" db="EMBL/GenBank/DDBJ databases">
        <authorList>
            <person name="Afonso C.L."/>
            <person name="Miller P.J."/>
            <person name="Scott M.A."/>
            <person name="Spackman E."/>
            <person name="Goraichik I."/>
            <person name="Dimitrov K.M."/>
            <person name="Suarez D.L."/>
            <person name="Swayne D.E."/>
        </authorList>
    </citation>
    <scope>NUCLEOTIDE SEQUENCE [LARGE SCALE GENOMIC DNA]</scope>
    <source>
        <strain evidence="4">6</strain>
        <strain evidence="9">6(3)</strain>
        <strain evidence="5">CNRZ 920</strain>
    </source>
</reference>
<name>A0A2H1IQN6_BREAU</name>
<dbReference type="Proteomes" id="UP000234327">
    <property type="component" value="Unassembled WGS sequence"/>
</dbReference>
<evidence type="ECO:0008006" key="11">
    <source>
        <dbReference type="Google" id="ProtNLM"/>
    </source>
</evidence>
<evidence type="ECO:0000313" key="4">
    <source>
        <dbReference type="EMBL" id="SMX77461.1"/>
    </source>
</evidence>
<evidence type="ECO:0000313" key="3">
    <source>
        <dbReference type="EMBL" id="PCC45061.1"/>
    </source>
</evidence>
<proteinExistence type="predicted"/>
<dbReference type="EMBL" id="NRGP01000032">
    <property type="protein sequence ID" value="PCC45061.1"/>
    <property type="molecule type" value="Genomic_DNA"/>
</dbReference>
<dbReference type="Proteomes" id="UP000217564">
    <property type="component" value="Unassembled WGS sequence"/>
</dbReference>
<keyword evidence="2" id="KW-1133">Transmembrane helix</keyword>
<feature type="transmembrane region" description="Helical" evidence="2">
    <location>
        <begin position="72"/>
        <end position="89"/>
    </location>
</feature>
<reference evidence="8" key="2">
    <citation type="submission" date="2017-03" db="EMBL/GenBank/DDBJ databases">
        <authorList>
            <person name="Monnet C."/>
        </authorList>
    </citation>
    <scope>NUCLEOTIDE SEQUENCE [LARGE SCALE GENOMIC DNA]</scope>
    <source>
        <strain evidence="8">CNRZ 920</strain>
    </source>
</reference>
<evidence type="ECO:0000313" key="6">
    <source>
        <dbReference type="EMBL" id="TGD39813.1"/>
    </source>
</evidence>
<feature type="transmembrane region" description="Helical" evidence="2">
    <location>
        <begin position="48"/>
        <end position="66"/>
    </location>
</feature>
<dbReference type="Proteomes" id="UP000234289">
    <property type="component" value="Unassembled WGS sequence"/>
</dbReference>
<evidence type="ECO:0000313" key="9">
    <source>
        <dbReference type="Proteomes" id="UP000234327"/>
    </source>
</evidence>
<evidence type="ECO:0000313" key="5">
    <source>
        <dbReference type="EMBL" id="SMX80644.1"/>
    </source>
</evidence>
<reference evidence="3 7" key="1">
    <citation type="journal article" date="2017" name="Elife">
        <title>Extensive horizontal gene transfer in cheese-associated bacteria.</title>
        <authorList>
            <person name="Bonham K.S."/>
            <person name="Wolfe B.E."/>
            <person name="Dutton R.J."/>
        </authorList>
    </citation>
    <scope>NUCLEOTIDE SEQUENCE [LARGE SCALE GENOMIC DNA]</scope>
    <source>
        <strain evidence="3 7">947_7</strain>
    </source>
</reference>
<evidence type="ECO:0000256" key="1">
    <source>
        <dbReference type="SAM" id="MobiDB-lite"/>
    </source>
</evidence>
<feature type="transmembrane region" description="Helical" evidence="2">
    <location>
        <begin position="101"/>
        <end position="127"/>
    </location>
</feature>
<organism evidence="4 9">
    <name type="scientific">Brevibacterium aurantiacum</name>
    <dbReference type="NCBI Taxonomy" id="273384"/>
    <lineage>
        <taxon>Bacteria</taxon>
        <taxon>Bacillati</taxon>
        <taxon>Actinomycetota</taxon>
        <taxon>Actinomycetes</taxon>
        <taxon>Micrococcales</taxon>
        <taxon>Brevibacteriaceae</taxon>
        <taxon>Brevibacterium</taxon>
    </lineage>
</organism>
<evidence type="ECO:0000313" key="7">
    <source>
        <dbReference type="Proteomes" id="UP000217564"/>
    </source>
</evidence>
<evidence type="ECO:0000313" key="10">
    <source>
        <dbReference type="Proteomes" id="UP000297736"/>
    </source>
</evidence>
<sequence length="131" mass="13898">MADPAHAETRRETPDFWNGKNVPSPATAAPAAPVDADQPDRLRRSGRGWIIASLIMNVLAVVGAIVLPHFMAVLAITAAVCAWNGIRLSRSTGTPKLGVGALIASVVVFVGCVIYTIVIVQFGFAYWEGLQ</sequence>
<dbReference type="RefSeq" id="WP_096163027.1">
    <property type="nucleotide sequence ID" value="NZ_FXYZ01000005.1"/>
</dbReference>
<accession>A0A2A3Z0L0</accession>
<protein>
    <recommendedName>
        <fullName evidence="11">DUF4190 domain-containing protein</fullName>
    </recommendedName>
</protein>
<dbReference type="EMBL" id="FXZG01000007">
    <property type="protein sequence ID" value="SMX80644.1"/>
    <property type="molecule type" value="Genomic_DNA"/>
</dbReference>
<evidence type="ECO:0000313" key="8">
    <source>
        <dbReference type="Proteomes" id="UP000234289"/>
    </source>
</evidence>
<dbReference type="AlphaFoldDB" id="A0A2H1IQN6"/>
<dbReference type="EMBL" id="FXYZ01000005">
    <property type="protein sequence ID" value="SMX77461.1"/>
    <property type="molecule type" value="Genomic_DNA"/>
</dbReference>
<feature type="compositionally biased region" description="Low complexity" evidence="1">
    <location>
        <begin position="23"/>
        <end position="36"/>
    </location>
</feature>
<reference evidence="6 10" key="4">
    <citation type="submission" date="2018-10" db="EMBL/GenBank/DDBJ databases">
        <title>Brevibacterium genomes from Austrain hard cheese rinds.</title>
        <authorList>
            <person name="Anast J.M."/>
            <person name="Dzieciol M."/>
            <person name="Schultz D.L."/>
            <person name="Mann E."/>
            <person name="Wagner M."/>
            <person name="Schmitz-Esser S."/>
        </authorList>
    </citation>
    <scope>NUCLEOTIDE SEQUENCE [LARGE SCALE GENOMIC DNA]</scope>
    <source>
        <strain evidence="6 10">L261</strain>
    </source>
</reference>
<gene>
    <name evidence="5" type="ORF">BAUR920_01594</name>
    <name evidence="4" type="ORF">BAURA63_01439</name>
    <name evidence="3" type="ORF">CIK64_17595</name>
    <name evidence="6" type="ORF">EB834_04145</name>
</gene>
<accession>A0A2H1IQN6</accession>
<dbReference type="EMBL" id="RHFF01000003">
    <property type="protein sequence ID" value="TGD39813.1"/>
    <property type="molecule type" value="Genomic_DNA"/>
</dbReference>
<keyword evidence="2" id="KW-0472">Membrane</keyword>
<feature type="compositionally biased region" description="Basic and acidic residues" evidence="1">
    <location>
        <begin position="1"/>
        <end position="14"/>
    </location>
</feature>
<dbReference type="Proteomes" id="UP000297736">
    <property type="component" value="Unassembled WGS sequence"/>
</dbReference>